<gene>
    <name evidence="2" type="ORF">PUR29_31560</name>
</gene>
<organism evidence="2 3">
    <name type="scientific">Methylobacterium ajmalii</name>
    <dbReference type="NCBI Taxonomy" id="2738439"/>
    <lineage>
        <taxon>Bacteria</taxon>
        <taxon>Pseudomonadati</taxon>
        <taxon>Pseudomonadota</taxon>
        <taxon>Alphaproteobacteria</taxon>
        <taxon>Hyphomicrobiales</taxon>
        <taxon>Methylobacteriaceae</taxon>
        <taxon>Methylobacterium</taxon>
    </lineage>
</organism>
<evidence type="ECO:0000313" key="2">
    <source>
        <dbReference type="EMBL" id="MEN3238003.1"/>
    </source>
</evidence>
<protein>
    <submittedName>
        <fullName evidence="2">Uncharacterized protein</fullName>
    </submittedName>
</protein>
<dbReference type="RefSeq" id="WP_288580491.1">
    <property type="nucleotide sequence ID" value="NZ_JAQYXP010000004.1"/>
</dbReference>
<evidence type="ECO:0000256" key="1">
    <source>
        <dbReference type="SAM" id="MobiDB-lite"/>
    </source>
</evidence>
<comment type="caution">
    <text evidence="2">The sequence shown here is derived from an EMBL/GenBank/DDBJ whole genome shotgun (WGS) entry which is preliminary data.</text>
</comment>
<name>A0ABV0A2G0_9HYPH</name>
<reference evidence="2 3" key="1">
    <citation type="journal article" date="2023" name="PLoS ONE">
        <title>Complete genome assembly of Hawai'i environmental nontuberculous mycobacteria reveals unexpected co-isolation with methylobacteria.</title>
        <authorList>
            <person name="Hendrix J."/>
            <person name="Epperson L.E."/>
            <person name="Tong E.I."/>
            <person name="Chan Y.L."/>
            <person name="Hasan N.A."/>
            <person name="Dawrs S.N."/>
            <person name="Norton G.J."/>
            <person name="Virdi R."/>
            <person name="Crooks J.L."/>
            <person name="Chan E.D."/>
            <person name="Honda J.R."/>
            <person name="Strong M."/>
        </authorList>
    </citation>
    <scope>NUCLEOTIDE SEQUENCE [LARGE SCALE GENOMIC DNA]</scope>
    <source>
        <strain evidence="2 3">NJH_HI04-1</strain>
    </source>
</reference>
<dbReference type="EMBL" id="JAQYXP010000004">
    <property type="protein sequence ID" value="MEN3238003.1"/>
    <property type="molecule type" value="Genomic_DNA"/>
</dbReference>
<evidence type="ECO:0000313" key="3">
    <source>
        <dbReference type="Proteomes" id="UP001407347"/>
    </source>
</evidence>
<feature type="region of interest" description="Disordered" evidence="1">
    <location>
        <begin position="71"/>
        <end position="98"/>
    </location>
</feature>
<dbReference type="Proteomes" id="UP001407347">
    <property type="component" value="Unassembled WGS sequence"/>
</dbReference>
<proteinExistence type="predicted"/>
<sequence>MTTPNHSVPEADDVATILPAIVQALQKVADALDVIVDVACRAAILPEETADLLNDVGQTLIAQSRTIMHEAHERARGEAGCAGRPPPGGTIDSTDEAS</sequence>
<accession>A0ABV0A2G0</accession>
<keyword evidence="3" id="KW-1185">Reference proteome</keyword>